<evidence type="ECO:0000313" key="1">
    <source>
        <dbReference type="EMBL" id="RCK78213.1"/>
    </source>
</evidence>
<evidence type="ECO:0000313" key="2">
    <source>
        <dbReference type="Proteomes" id="UP000252355"/>
    </source>
</evidence>
<dbReference type="Proteomes" id="UP000252355">
    <property type="component" value="Unassembled WGS sequence"/>
</dbReference>
<gene>
    <name evidence="1" type="ORF">OZSIB_1729</name>
</gene>
<reference evidence="1 2" key="1">
    <citation type="submission" date="2018-05" db="EMBL/GenBank/DDBJ databases">
        <title>A metagenomic window into the 2 km-deep terrestrial subsurface aquifer revealed taxonomically and functionally diverse microbial community comprising novel uncultured bacterial lineages.</title>
        <authorList>
            <person name="Kadnikov V.V."/>
            <person name="Mardanov A.V."/>
            <person name="Beletsky A.V."/>
            <person name="Banks D."/>
            <person name="Pimenov N.V."/>
            <person name="Frank Y.A."/>
            <person name="Karnachuk O.V."/>
            <person name="Ravin N.V."/>
        </authorList>
    </citation>
    <scope>NUCLEOTIDE SEQUENCE [LARGE SCALE GENOMIC DNA]</scope>
    <source>
        <strain evidence="1">BY5</strain>
    </source>
</reference>
<dbReference type="AlphaFoldDB" id="A0A367ZJA3"/>
<organism evidence="1 2">
    <name type="scientific">Candidatus Ozemobacter sibiricus</name>
    <dbReference type="NCBI Taxonomy" id="2268124"/>
    <lineage>
        <taxon>Bacteria</taxon>
        <taxon>Candidatus Ozemobacteria</taxon>
        <taxon>Candidatus Ozemobacterales</taxon>
        <taxon>Candidatus Ozemobacteraceae</taxon>
        <taxon>Candidatus Ozemobacter</taxon>
    </lineage>
</organism>
<protein>
    <submittedName>
        <fullName evidence="1">Uncharacterized protein</fullName>
    </submittedName>
</protein>
<name>A0A367ZJA3_9BACT</name>
<accession>A0A367ZJA3</accession>
<sequence>MPRVSRRPCARLARPMPCPDRYRQVRWHHDRSHFFRS</sequence>
<comment type="caution">
    <text evidence="1">The sequence shown here is derived from an EMBL/GenBank/DDBJ whole genome shotgun (WGS) entry which is preliminary data.</text>
</comment>
<proteinExistence type="predicted"/>
<dbReference type="EMBL" id="QOQW01000026">
    <property type="protein sequence ID" value="RCK78213.1"/>
    <property type="molecule type" value="Genomic_DNA"/>
</dbReference>